<sequence length="840" mass="91679">MNQVDYQAILASLTLEEKASLCSGLTFWKTAPVDRVGIPSVLMTDGPHGVRHEQESVGTNIMSPAHPATCFPPAVTTASSWDPSLAEAEGRAIAEEARAQKITTVLGPGVNIKRSPLCGRNFEYFSEDPLVAGTMGSAWVRGAKSLGVGASLKHFCANNQEHLRMCIDTIVDERALREIYLPAFEQVVKETQPAQVMCSYNRLNGTYLSDNKRMLTDILRDEWGFEGIVVSDWGAVNDRLEGIRAGMDLEMPGNRGANDKVIVKAVKDGVISEEELDRVVLRLIKFAFECKANEVEGADPKFEEHHALAAKIASESAVLLKNEDGTLPVSKDAKIAVIGALAEKPRYQGSGSSNINPTRVTSFLNALDEENIPYVYAPGYKFRGDGYSAHLVKKAAEAAKDADVVLLFIGLTPKYESEGFDRRHIDMPDGHVILAEEIAKVNPNIVTVLSCGSPVQLDRVEPVSRAILNMYLGGQAVGLATRDIIFGKVNPSGKLAETFPLRESDNISSHYFPQGPRNVQYRESVFVGYRYFDTADKPVRYPFGYGLSYTSFEYSDLKLSATDIDEDDTLEVSFKVKNTGSRDGAEVAELYVSDRVSSVFRPKKELRAFKKVFLKAGEETTVTLTLGKRAFAYYNVLISDWHVESGEFDILVGASSADIRLSATVTVRSSAPDAPIPDYRECAPAYYEIAAGGENKQHSVPVEQFAALIGTSIVENTPYAKGEFDRNSCLSSLVASPVGKFMNSLIVGGAKMVAGFSENGDMIVRSAQDMPLRSFMGFTGGMISTASVEALAEMCNGVKGSFRRFIKGFKRDKSMDAYSPKPAMLSKKARKAAAKAEKNK</sequence>
<dbReference type="Gene3D" id="3.40.50.1700">
    <property type="entry name" value="Glycoside hydrolase family 3 C-terminal domain"/>
    <property type="match status" value="1"/>
</dbReference>
<feature type="region of interest" description="Disordered" evidence="5">
    <location>
        <begin position="820"/>
        <end position="840"/>
    </location>
</feature>
<dbReference type="PROSITE" id="PS00775">
    <property type="entry name" value="GLYCOSYL_HYDROL_F3"/>
    <property type="match status" value="1"/>
</dbReference>
<evidence type="ECO:0000313" key="8">
    <source>
        <dbReference type="Proteomes" id="UP000886857"/>
    </source>
</evidence>
<dbReference type="InterPro" id="IPR036962">
    <property type="entry name" value="Glyco_hydro_3_N_sf"/>
</dbReference>
<evidence type="ECO:0000256" key="1">
    <source>
        <dbReference type="ARBA" id="ARBA00005336"/>
    </source>
</evidence>
<dbReference type="PANTHER" id="PTHR42715">
    <property type="entry name" value="BETA-GLUCOSIDASE"/>
    <property type="match status" value="1"/>
</dbReference>
<comment type="caution">
    <text evidence="7">The sequence shown here is derived from an EMBL/GenBank/DDBJ whole genome shotgun (WGS) entry which is preliminary data.</text>
</comment>
<dbReference type="PRINTS" id="PR00133">
    <property type="entry name" value="GLHYDRLASE3"/>
</dbReference>
<accession>A0A9D1SVU4</accession>
<reference evidence="7" key="2">
    <citation type="journal article" date="2021" name="PeerJ">
        <title>Extensive microbial diversity within the chicken gut microbiome revealed by metagenomics and culture.</title>
        <authorList>
            <person name="Gilroy R."/>
            <person name="Ravi A."/>
            <person name="Getino M."/>
            <person name="Pursley I."/>
            <person name="Horton D.L."/>
            <person name="Alikhan N.F."/>
            <person name="Baker D."/>
            <person name="Gharbi K."/>
            <person name="Hall N."/>
            <person name="Watson M."/>
            <person name="Adriaenssens E.M."/>
            <person name="Foster-Nyarko E."/>
            <person name="Jarju S."/>
            <person name="Secka A."/>
            <person name="Antonio M."/>
            <person name="Oren A."/>
            <person name="Chaudhuri R.R."/>
            <person name="La Ragione R."/>
            <person name="Hildebrand F."/>
            <person name="Pallen M.J."/>
        </authorList>
    </citation>
    <scope>NUCLEOTIDE SEQUENCE</scope>
    <source>
        <strain evidence="7">10406</strain>
    </source>
</reference>
<dbReference type="InterPro" id="IPR026891">
    <property type="entry name" value="Fn3-like"/>
</dbReference>
<gene>
    <name evidence="7" type="ORF">IAC73_04075</name>
</gene>
<dbReference type="GO" id="GO:0005975">
    <property type="term" value="P:carbohydrate metabolic process"/>
    <property type="evidence" value="ECO:0007669"/>
    <property type="project" value="InterPro"/>
</dbReference>
<dbReference type="SUPFAM" id="SSF51445">
    <property type="entry name" value="(Trans)glycosidases"/>
    <property type="match status" value="1"/>
</dbReference>
<dbReference type="PANTHER" id="PTHR42715:SF10">
    <property type="entry name" value="BETA-GLUCOSIDASE"/>
    <property type="match status" value="1"/>
</dbReference>
<dbReference type="Gene3D" id="3.20.20.300">
    <property type="entry name" value="Glycoside hydrolase, family 3, N-terminal domain"/>
    <property type="match status" value="1"/>
</dbReference>
<reference evidence="7" key="1">
    <citation type="submission" date="2020-10" db="EMBL/GenBank/DDBJ databases">
        <authorList>
            <person name="Gilroy R."/>
        </authorList>
    </citation>
    <scope>NUCLEOTIDE SEQUENCE</scope>
    <source>
        <strain evidence="7">10406</strain>
    </source>
</reference>
<proteinExistence type="inferred from homology"/>
<dbReference type="SUPFAM" id="SSF52279">
    <property type="entry name" value="Beta-D-glucan exohydrolase, C-terminal domain"/>
    <property type="match status" value="1"/>
</dbReference>
<keyword evidence="2 4" id="KW-0378">Hydrolase</keyword>
<dbReference type="InterPro" id="IPR001764">
    <property type="entry name" value="Glyco_hydro_3_N"/>
</dbReference>
<dbReference type="GO" id="GO:0008422">
    <property type="term" value="F:beta-glucosidase activity"/>
    <property type="evidence" value="ECO:0007669"/>
    <property type="project" value="UniProtKB-ARBA"/>
</dbReference>
<keyword evidence="4" id="KW-0326">Glycosidase</keyword>
<dbReference type="InterPro" id="IPR013783">
    <property type="entry name" value="Ig-like_fold"/>
</dbReference>
<dbReference type="AlphaFoldDB" id="A0A9D1SVU4"/>
<dbReference type="Pfam" id="PF00933">
    <property type="entry name" value="Glyco_hydro_3"/>
    <property type="match status" value="1"/>
</dbReference>
<dbReference type="Pfam" id="PF01915">
    <property type="entry name" value="Glyco_hydro_3_C"/>
    <property type="match status" value="1"/>
</dbReference>
<dbReference type="EMBL" id="DVOE01000062">
    <property type="protein sequence ID" value="HIU99002.1"/>
    <property type="molecule type" value="Genomic_DNA"/>
</dbReference>
<evidence type="ECO:0000256" key="5">
    <source>
        <dbReference type="SAM" id="MobiDB-lite"/>
    </source>
</evidence>
<organism evidence="7 8">
    <name type="scientific">Candidatus Limadaptatus stercoripullorum</name>
    <dbReference type="NCBI Taxonomy" id="2840846"/>
    <lineage>
        <taxon>Bacteria</taxon>
        <taxon>Bacillati</taxon>
        <taxon>Bacillota</taxon>
        <taxon>Clostridia</taxon>
        <taxon>Eubacteriales</taxon>
        <taxon>Candidatus Limadaptatus</taxon>
    </lineage>
</organism>
<dbReference type="InterPro" id="IPR050288">
    <property type="entry name" value="Cellulose_deg_GH3"/>
</dbReference>
<dbReference type="SMART" id="SM01217">
    <property type="entry name" value="Fn3_like"/>
    <property type="match status" value="1"/>
</dbReference>
<comment type="similarity">
    <text evidence="1 4">Belongs to the glycosyl hydrolase 3 family.</text>
</comment>
<dbReference type="InterPro" id="IPR036881">
    <property type="entry name" value="Glyco_hydro_3_C_sf"/>
</dbReference>
<evidence type="ECO:0000313" key="7">
    <source>
        <dbReference type="EMBL" id="HIU99002.1"/>
    </source>
</evidence>
<name>A0A9D1SVU4_9FIRM</name>
<dbReference type="FunFam" id="2.60.40.10:FF:000495">
    <property type="entry name" value="Periplasmic beta-glucosidase"/>
    <property type="match status" value="1"/>
</dbReference>
<dbReference type="Proteomes" id="UP000886857">
    <property type="component" value="Unassembled WGS sequence"/>
</dbReference>
<dbReference type="InterPro" id="IPR019800">
    <property type="entry name" value="Glyco_hydro_3_AS"/>
</dbReference>
<dbReference type="InterPro" id="IPR002772">
    <property type="entry name" value="Glyco_hydro_3_C"/>
</dbReference>
<dbReference type="Gene3D" id="2.60.40.10">
    <property type="entry name" value="Immunoglobulins"/>
    <property type="match status" value="1"/>
</dbReference>
<evidence type="ECO:0000259" key="6">
    <source>
        <dbReference type="SMART" id="SM01217"/>
    </source>
</evidence>
<feature type="domain" description="Fibronectin type III-like" evidence="6">
    <location>
        <begin position="586"/>
        <end position="656"/>
    </location>
</feature>
<evidence type="ECO:0000256" key="3">
    <source>
        <dbReference type="ARBA" id="ARBA00023277"/>
    </source>
</evidence>
<keyword evidence="3" id="KW-0119">Carbohydrate metabolism</keyword>
<dbReference type="InterPro" id="IPR017853">
    <property type="entry name" value="GH"/>
</dbReference>
<protein>
    <submittedName>
        <fullName evidence="7">Glycoside hydrolase family 3 C-terminal domain-containing protein</fullName>
    </submittedName>
</protein>
<dbReference type="Pfam" id="PF14310">
    <property type="entry name" value="Fn3-like"/>
    <property type="match status" value="1"/>
</dbReference>
<evidence type="ECO:0000256" key="2">
    <source>
        <dbReference type="ARBA" id="ARBA00022801"/>
    </source>
</evidence>
<evidence type="ECO:0000256" key="4">
    <source>
        <dbReference type="RuleBase" id="RU361161"/>
    </source>
</evidence>